<evidence type="ECO:0000256" key="4">
    <source>
        <dbReference type="ARBA" id="ARBA00022763"/>
    </source>
</evidence>
<comment type="similarity">
    <text evidence="2 8">Belongs to the RecO family.</text>
</comment>
<comment type="caution">
    <text evidence="10">The sequence shown here is derived from an EMBL/GenBank/DDBJ whole genome shotgun (WGS) entry which is preliminary data.</text>
</comment>
<dbReference type="PANTHER" id="PTHR33991">
    <property type="entry name" value="DNA REPAIR PROTEIN RECO"/>
    <property type="match status" value="1"/>
</dbReference>
<organism evidence="10 11">
    <name type="scientific">Boudabousia marimammalium</name>
    <dbReference type="NCBI Taxonomy" id="156892"/>
    <lineage>
        <taxon>Bacteria</taxon>
        <taxon>Bacillati</taxon>
        <taxon>Actinomycetota</taxon>
        <taxon>Actinomycetes</taxon>
        <taxon>Actinomycetales</taxon>
        <taxon>Actinomycetaceae</taxon>
        <taxon>Boudabousia</taxon>
    </lineage>
</organism>
<sequence length="242" mass="26901">MRLYRAHAVVLRTHPIGEADRIITMLSPEKGVIRAVAKGVRRTSSRFGSRLEPFSVVDLQCYEGRSLDTVTQVSVIYPYHQLITRDYDLYTAGAVMVETTEKVAEDDEPNPRIYELLVGALNALSRRRHAPDLVVASYLLRLMTIAGWSPSWTVCAVCSNMITEPFFSVESGGVVCEDCLSPNAFNPGSEVIKLGAQLTKGNWEEADLAPPAIAHDLALLATKYTQWHVERKIRSVAVRERG</sequence>
<protein>
    <recommendedName>
        <fullName evidence="3 8">DNA repair protein RecO</fullName>
    </recommendedName>
    <alternativeName>
        <fullName evidence="7 8">Recombination protein O</fullName>
    </alternativeName>
</protein>
<evidence type="ECO:0000256" key="1">
    <source>
        <dbReference type="ARBA" id="ARBA00003065"/>
    </source>
</evidence>
<dbReference type="Pfam" id="PF02565">
    <property type="entry name" value="RecO_C"/>
    <property type="match status" value="1"/>
</dbReference>
<evidence type="ECO:0000256" key="2">
    <source>
        <dbReference type="ARBA" id="ARBA00007452"/>
    </source>
</evidence>
<dbReference type="STRING" id="156892.BM477_04880"/>
<keyword evidence="11" id="KW-1185">Reference proteome</keyword>
<reference evidence="11" key="1">
    <citation type="submission" date="2016-11" db="EMBL/GenBank/DDBJ databases">
        <title>Actinomyces gypaetusis sp. nov. isolated from Gypaetus barbatus in Qinghai Tibet Plateau China.</title>
        <authorList>
            <person name="Meng X."/>
        </authorList>
    </citation>
    <scope>NUCLEOTIDE SEQUENCE [LARGE SCALE GENOMIC DNA]</scope>
    <source>
        <strain evidence="11">DSM 15383</strain>
    </source>
</reference>
<dbReference type="InterPro" id="IPR022572">
    <property type="entry name" value="DNA_rep/recomb_RecO_N"/>
</dbReference>
<name>A0A1Q5PPI7_9ACTO</name>
<comment type="function">
    <text evidence="1 8">Involved in DNA repair and RecF pathway recombination.</text>
</comment>
<keyword evidence="6 8" id="KW-0234">DNA repair</keyword>
<dbReference type="GO" id="GO:0006310">
    <property type="term" value="P:DNA recombination"/>
    <property type="evidence" value="ECO:0007669"/>
    <property type="project" value="UniProtKB-UniRule"/>
</dbReference>
<dbReference type="InterPro" id="IPR003717">
    <property type="entry name" value="RecO"/>
</dbReference>
<evidence type="ECO:0000256" key="5">
    <source>
        <dbReference type="ARBA" id="ARBA00023172"/>
    </source>
</evidence>
<evidence type="ECO:0000256" key="6">
    <source>
        <dbReference type="ARBA" id="ARBA00023204"/>
    </source>
</evidence>
<dbReference type="SUPFAM" id="SSF57863">
    <property type="entry name" value="ArfGap/RecO-like zinc finger"/>
    <property type="match status" value="1"/>
</dbReference>
<dbReference type="OrthoDB" id="9812244at2"/>
<dbReference type="InterPro" id="IPR037278">
    <property type="entry name" value="ARFGAP/RecO"/>
</dbReference>
<dbReference type="AlphaFoldDB" id="A0A1Q5PPI7"/>
<dbReference type="GO" id="GO:0043590">
    <property type="term" value="C:bacterial nucleoid"/>
    <property type="evidence" value="ECO:0007669"/>
    <property type="project" value="TreeGrafter"/>
</dbReference>
<dbReference type="InterPro" id="IPR012340">
    <property type="entry name" value="NA-bd_OB-fold"/>
</dbReference>
<dbReference type="Proteomes" id="UP000186465">
    <property type="component" value="Unassembled WGS sequence"/>
</dbReference>
<dbReference type="RefSeq" id="WP_075361555.1">
    <property type="nucleotide sequence ID" value="NZ_MPDM01000004.1"/>
</dbReference>
<dbReference type="Gene3D" id="2.40.50.140">
    <property type="entry name" value="Nucleic acid-binding proteins"/>
    <property type="match status" value="1"/>
</dbReference>
<dbReference type="GO" id="GO:0006302">
    <property type="term" value="P:double-strand break repair"/>
    <property type="evidence" value="ECO:0007669"/>
    <property type="project" value="TreeGrafter"/>
</dbReference>
<dbReference type="InterPro" id="IPR042242">
    <property type="entry name" value="RecO_C"/>
</dbReference>
<evidence type="ECO:0000313" key="10">
    <source>
        <dbReference type="EMBL" id="OKL49315.1"/>
    </source>
</evidence>
<dbReference type="SUPFAM" id="SSF50249">
    <property type="entry name" value="Nucleic acid-binding proteins"/>
    <property type="match status" value="1"/>
</dbReference>
<dbReference type="NCBIfam" id="TIGR00613">
    <property type="entry name" value="reco"/>
    <property type="match status" value="1"/>
</dbReference>
<keyword evidence="5 8" id="KW-0233">DNA recombination</keyword>
<dbReference type="PANTHER" id="PTHR33991:SF1">
    <property type="entry name" value="DNA REPAIR PROTEIN RECO"/>
    <property type="match status" value="1"/>
</dbReference>
<evidence type="ECO:0000256" key="8">
    <source>
        <dbReference type="HAMAP-Rule" id="MF_00201"/>
    </source>
</evidence>
<evidence type="ECO:0000256" key="3">
    <source>
        <dbReference type="ARBA" id="ARBA00021310"/>
    </source>
</evidence>
<feature type="domain" description="DNA replication/recombination mediator RecO N-terminal" evidence="9">
    <location>
        <begin position="1"/>
        <end position="79"/>
    </location>
</feature>
<evidence type="ECO:0000313" key="11">
    <source>
        <dbReference type="Proteomes" id="UP000186465"/>
    </source>
</evidence>
<dbReference type="Pfam" id="PF11967">
    <property type="entry name" value="RecO_N"/>
    <property type="match status" value="1"/>
</dbReference>
<gene>
    <name evidence="8" type="primary">recO</name>
    <name evidence="10" type="ORF">BM477_04880</name>
</gene>
<keyword evidence="4 8" id="KW-0227">DNA damage</keyword>
<dbReference type="HAMAP" id="MF_00201">
    <property type="entry name" value="RecO"/>
    <property type="match status" value="1"/>
</dbReference>
<evidence type="ECO:0000259" key="9">
    <source>
        <dbReference type="Pfam" id="PF11967"/>
    </source>
</evidence>
<evidence type="ECO:0000256" key="7">
    <source>
        <dbReference type="ARBA" id="ARBA00033409"/>
    </source>
</evidence>
<accession>A0A1Q5PPI7</accession>
<dbReference type="Gene3D" id="1.20.1440.120">
    <property type="entry name" value="Recombination protein O, C-terminal domain"/>
    <property type="match status" value="1"/>
</dbReference>
<proteinExistence type="inferred from homology"/>
<dbReference type="EMBL" id="MPDM01000004">
    <property type="protein sequence ID" value="OKL49315.1"/>
    <property type="molecule type" value="Genomic_DNA"/>
</dbReference>